<dbReference type="EMBL" id="FOEP01000007">
    <property type="protein sequence ID" value="SEQ44094.1"/>
    <property type="molecule type" value="Genomic_DNA"/>
</dbReference>
<accession>A0A1H9G1U1</accession>
<reference evidence="2 3" key="1">
    <citation type="submission" date="2016-10" db="EMBL/GenBank/DDBJ databases">
        <authorList>
            <person name="de Groot N.N."/>
        </authorList>
    </citation>
    <scope>NUCLEOTIDE SEQUENCE [LARGE SCALE GENOMIC DNA]</scope>
    <source>
        <strain evidence="2 3">DSM 22007</strain>
    </source>
</reference>
<protein>
    <submittedName>
        <fullName evidence="2">Uncharacterized protein</fullName>
    </submittedName>
</protein>
<gene>
    <name evidence="2" type="ORF">SAMN04488092_1077</name>
</gene>
<name>A0A1H9G1U1_9RHOB</name>
<keyword evidence="1" id="KW-0732">Signal</keyword>
<feature type="chain" id="PRO_5009300877" evidence="1">
    <location>
        <begin position="26"/>
        <end position="68"/>
    </location>
</feature>
<dbReference type="AlphaFoldDB" id="A0A1H9G1U1"/>
<evidence type="ECO:0000313" key="3">
    <source>
        <dbReference type="Proteomes" id="UP000198634"/>
    </source>
</evidence>
<evidence type="ECO:0000313" key="2">
    <source>
        <dbReference type="EMBL" id="SEQ44094.1"/>
    </source>
</evidence>
<sequence>MFGRTQLKWSILMLAFLVVARPVNAEDTILYCAEQHLVGLQVEGSEWSPTYGDEDSVVGMPFALEMTW</sequence>
<dbReference type="Proteomes" id="UP000198634">
    <property type="component" value="Unassembled WGS sequence"/>
</dbReference>
<feature type="signal peptide" evidence="1">
    <location>
        <begin position="1"/>
        <end position="25"/>
    </location>
</feature>
<keyword evidence="3" id="KW-1185">Reference proteome</keyword>
<organism evidence="2 3">
    <name type="scientific">Thalassovita taeanensis</name>
    <dbReference type="NCBI Taxonomy" id="657014"/>
    <lineage>
        <taxon>Bacteria</taxon>
        <taxon>Pseudomonadati</taxon>
        <taxon>Pseudomonadota</taxon>
        <taxon>Alphaproteobacteria</taxon>
        <taxon>Rhodobacterales</taxon>
        <taxon>Roseobacteraceae</taxon>
        <taxon>Thalassovita</taxon>
    </lineage>
</organism>
<proteinExistence type="predicted"/>
<evidence type="ECO:0000256" key="1">
    <source>
        <dbReference type="SAM" id="SignalP"/>
    </source>
</evidence>